<proteinExistence type="predicted"/>
<name>A0ABP7FYB8_9ACTN</name>
<evidence type="ECO:0000313" key="2">
    <source>
        <dbReference type="EMBL" id="GAA3750258.1"/>
    </source>
</evidence>
<dbReference type="RefSeq" id="WP_345652521.1">
    <property type="nucleotide sequence ID" value="NZ_BAABEP010000051.1"/>
</dbReference>
<sequence length="68" mass="6196">MATESPAAPGPAGPAPTALAARGALVAAGPRGVFLAGAVCTVPALVPLAAVRRRAGGAPRGGGAQAAG</sequence>
<protein>
    <submittedName>
        <fullName evidence="2">Uncharacterized protein</fullName>
    </submittedName>
</protein>
<dbReference type="EMBL" id="BAABEP010000051">
    <property type="protein sequence ID" value="GAA3750258.1"/>
    <property type="molecule type" value="Genomic_DNA"/>
</dbReference>
<keyword evidence="1" id="KW-0812">Transmembrane</keyword>
<keyword evidence="1" id="KW-1133">Transmembrane helix</keyword>
<feature type="transmembrane region" description="Helical" evidence="1">
    <location>
        <begin position="32"/>
        <end position="51"/>
    </location>
</feature>
<gene>
    <name evidence="2" type="ORF">GCM10023082_52850</name>
</gene>
<comment type="caution">
    <text evidence="2">The sequence shown here is derived from an EMBL/GenBank/DDBJ whole genome shotgun (WGS) entry which is preliminary data.</text>
</comment>
<evidence type="ECO:0000313" key="3">
    <source>
        <dbReference type="Proteomes" id="UP001499884"/>
    </source>
</evidence>
<organism evidence="2 3">
    <name type="scientific">Streptomyces tremellae</name>
    <dbReference type="NCBI Taxonomy" id="1124239"/>
    <lineage>
        <taxon>Bacteria</taxon>
        <taxon>Bacillati</taxon>
        <taxon>Actinomycetota</taxon>
        <taxon>Actinomycetes</taxon>
        <taxon>Kitasatosporales</taxon>
        <taxon>Streptomycetaceae</taxon>
        <taxon>Streptomyces</taxon>
    </lineage>
</organism>
<keyword evidence="3" id="KW-1185">Reference proteome</keyword>
<dbReference type="Proteomes" id="UP001499884">
    <property type="component" value="Unassembled WGS sequence"/>
</dbReference>
<keyword evidence="1" id="KW-0472">Membrane</keyword>
<evidence type="ECO:0000256" key="1">
    <source>
        <dbReference type="SAM" id="Phobius"/>
    </source>
</evidence>
<accession>A0ABP7FYB8</accession>
<reference evidence="3" key="1">
    <citation type="journal article" date="2019" name="Int. J. Syst. Evol. Microbiol.">
        <title>The Global Catalogue of Microorganisms (GCM) 10K type strain sequencing project: providing services to taxonomists for standard genome sequencing and annotation.</title>
        <authorList>
            <consortium name="The Broad Institute Genomics Platform"/>
            <consortium name="The Broad Institute Genome Sequencing Center for Infectious Disease"/>
            <person name="Wu L."/>
            <person name="Ma J."/>
        </authorList>
    </citation>
    <scope>NUCLEOTIDE SEQUENCE [LARGE SCALE GENOMIC DNA]</scope>
    <source>
        <strain evidence="3">JCM 30846</strain>
    </source>
</reference>